<name>A0ABP8VFJ7_9HYPH</name>
<evidence type="ECO:0000313" key="3">
    <source>
        <dbReference type="Proteomes" id="UP001501699"/>
    </source>
</evidence>
<keyword evidence="3" id="KW-1185">Reference proteome</keyword>
<keyword evidence="1" id="KW-0812">Transmembrane</keyword>
<protein>
    <submittedName>
        <fullName evidence="2">Uncharacterized protein</fullName>
    </submittedName>
</protein>
<comment type="caution">
    <text evidence="2">The sequence shown here is derived from an EMBL/GenBank/DDBJ whole genome shotgun (WGS) entry which is preliminary data.</text>
</comment>
<accession>A0ABP8VFJ7</accession>
<dbReference type="Proteomes" id="UP001501699">
    <property type="component" value="Unassembled WGS sequence"/>
</dbReference>
<proteinExistence type="predicted"/>
<feature type="transmembrane region" description="Helical" evidence="1">
    <location>
        <begin position="12"/>
        <end position="28"/>
    </location>
</feature>
<organism evidence="2 3">
    <name type="scientific">Bartonella pachyuromydis</name>
    <dbReference type="NCBI Taxonomy" id="931097"/>
    <lineage>
        <taxon>Bacteria</taxon>
        <taxon>Pseudomonadati</taxon>
        <taxon>Pseudomonadota</taxon>
        <taxon>Alphaproteobacteria</taxon>
        <taxon>Hyphomicrobiales</taxon>
        <taxon>Bartonellaceae</taxon>
        <taxon>Bartonella</taxon>
    </lineage>
</organism>
<keyword evidence="1" id="KW-0472">Membrane</keyword>
<gene>
    <name evidence="2" type="ORF">GCM10023262_05380</name>
</gene>
<reference evidence="3" key="1">
    <citation type="journal article" date="2019" name="Int. J. Syst. Evol. Microbiol.">
        <title>The Global Catalogue of Microorganisms (GCM) 10K type strain sequencing project: providing services to taxonomists for standard genome sequencing and annotation.</title>
        <authorList>
            <consortium name="The Broad Institute Genomics Platform"/>
            <consortium name="The Broad Institute Genome Sequencing Center for Infectious Disease"/>
            <person name="Wu L."/>
            <person name="Ma J."/>
        </authorList>
    </citation>
    <scope>NUCLEOTIDE SEQUENCE [LARGE SCALE GENOMIC DNA]</scope>
    <source>
        <strain evidence="3">JCM 17714</strain>
    </source>
</reference>
<evidence type="ECO:0000256" key="1">
    <source>
        <dbReference type="SAM" id="Phobius"/>
    </source>
</evidence>
<dbReference type="EMBL" id="BAABJA010000002">
    <property type="protein sequence ID" value="GAA4660519.1"/>
    <property type="molecule type" value="Genomic_DNA"/>
</dbReference>
<sequence>MRKNKLEMIRMIAFSLLFMAAFHIYYLMKKRLQKILRGGEIEEAESSAKKRGTLVKNTYTGEYYVR</sequence>
<evidence type="ECO:0000313" key="2">
    <source>
        <dbReference type="EMBL" id="GAA4660519.1"/>
    </source>
</evidence>
<keyword evidence="1" id="KW-1133">Transmembrane helix</keyword>